<proteinExistence type="predicted"/>
<dbReference type="SUPFAM" id="SSF81321">
    <property type="entry name" value="Family A G protein-coupled receptor-like"/>
    <property type="match status" value="1"/>
</dbReference>
<protein>
    <recommendedName>
        <fullName evidence="4">G-protein coupled receptors family 1 profile domain-containing protein</fullName>
    </recommendedName>
</protein>
<evidence type="ECO:0000313" key="3">
    <source>
        <dbReference type="Proteomes" id="UP000298663"/>
    </source>
</evidence>
<dbReference type="AlphaFoldDB" id="A0A4U5P289"/>
<name>A0A4U5P289_STECR</name>
<reference evidence="2 3" key="2">
    <citation type="journal article" date="2019" name="G3 (Bethesda)">
        <title>Hybrid Assembly of the Genome of the Entomopathogenic Nematode Steinernema carpocapsae Identifies the X-Chromosome.</title>
        <authorList>
            <person name="Serra L."/>
            <person name="Macchietto M."/>
            <person name="Macias-Munoz A."/>
            <person name="McGill C.J."/>
            <person name="Rodriguez I.M."/>
            <person name="Rodriguez B."/>
            <person name="Murad R."/>
            <person name="Mortazavi A."/>
        </authorList>
    </citation>
    <scope>NUCLEOTIDE SEQUENCE [LARGE SCALE GENOMIC DNA]</scope>
    <source>
        <strain evidence="2 3">ALL</strain>
    </source>
</reference>
<keyword evidence="1" id="KW-0812">Transmembrane</keyword>
<sequence>MSIIMIFVISMGSVAIGMIYGMTFLKEKTTAICSFSGSYGVGFGYDVSYHKRFKRLCFRTYVYTATIFSHVLGFIFTLFAWKEIRRCQSKETTRKQKKDIAVIRLTFCATASCLVLVVVPNGFLYYMKYGTASTVLAGFLYSAFCFRSTLNLFIFGLINSEFRRCLLLKFTTKRIEVTNQGSHTPNFDQGRVVSAGRVNPQ</sequence>
<organism evidence="2 3">
    <name type="scientific">Steinernema carpocapsae</name>
    <name type="common">Entomopathogenic nematode</name>
    <dbReference type="NCBI Taxonomy" id="34508"/>
    <lineage>
        <taxon>Eukaryota</taxon>
        <taxon>Metazoa</taxon>
        <taxon>Ecdysozoa</taxon>
        <taxon>Nematoda</taxon>
        <taxon>Chromadorea</taxon>
        <taxon>Rhabditida</taxon>
        <taxon>Tylenchina</taxon>
        <taxon>Panagrolaimomorpha</taxon>
        <taxon>Strongyloidoidea</taxon>
        <taxon>Steinernematidae</taxon>
        <taxon>Steinernema</taxon>
    </lineage>
</organism>
<feature type="transmembrane region" description="Helical" evidence="1">
    <location>
        <begin position="6"/>
        <end position="25"/>
    </location>
</feature>
<feature type="transmembrane region" description="Helical" evidence="1">
    <location>
        <begin position="139"/>
        <end position="158"/>
    </location>
</feature>
<evidence type="ECO:0008006" key="4">
    <source>
        <dbReference type="Google" id="ProtNLM"/>
    </source>
</evidence>
<feature type="transmembrane region" description="Helical" evidence="1">
    <location>
        <begin position="102"/>
        <end position="127"/>
    </location>
</feature>
<comment type="caution">
    <text evidence="2">The sequence shown here is derived from an EMBL/GenBank/DDBJ whole genome shotgun (WGS) entry which is preliminary data.</text>
</comment>
<dbReference type="Gene3D" id="1.20.1070.10">
    <property type="entry name" value="Rhodopsin 7-helix transmembrane proteins"/>
    <property type="match status" value="1"/>
</dbReference>
<keyword evidence="3" id="KW-1185">Reference proteome</keyword>
<keyword evidence="1" id="KW-1133">Transmembrane helix</keyword>
<feature type="transmembrane region" description="Helical" evidence="1">
    <location>
        <begin position="61"/>
        <end position="81"/>
    </location>
</feature>
<gene>
    <name evidence="2" type="ORF">L596_013823</name>
</gene>
<dbReference type="EMBL" id="AZBU02000003">
    <property type="protein sequence ID" value="TKR89771.1"/>
    <property type="molecule type" value="Genomic_DNA"/>
</dbReference>
<reference evidence="2 3" key="1">
    <citation type="journal article" date="2015" name="Genome Biol.">
        <title>Comparative genomics of Steinernema reveals deeply conserved gene regulatory networks.</title>
        <authorList>
            <person name="Dillman A.R."/>
            <person name="Macchietto M."/>
            <person name="Porter C.F."/>
            <person name="Rogers A."/>
            <person name="Williams B."/>
            <person name="Antoshechkin I."/>
            <person name="Lee M.M."/>
            <person name="Goodwin Z."/>
            <person name="Lu X."/>
            <person name="Lewis E.E."/>
            <person name="Goodrich-Blair H."/>
            <person name="Stock S.P."/>
            <person name="Adams B.J."/>
            <person name="Sternberg P.W."/>
            <person name="Mortazavi A."/>
        </authorList>
    </citation>
    <scope>NUCLEOTIDE SEQUENCE [LARGE SCALE GENOMIC DNA]</scope>
    <source>
        <strain evidence="2 3">ALL</strain>
    </source>
</reference>
<dbReference type="Proteomes" id="UP000298663">
    <property type="component" value="Unassembled WGS sequence"/>
</dbReference>
<evidence type="ECO:0000256" key="1">
    <source>
        <dbReference type="SAM" id="Phobius"/>
    </source>
</evidence>
<evidence type="ECO:0000313" key="2">
    <source>
        <dbReference type="EMBL" id="TKR89771.1"/>
    </source>
</evidence>
<accession>A0A4U5P289</accession>
<keyword evidence="1" id="KW-0472">Membrane</keyword>